<proteinExistence type="predicted"/>
<evidence type="ECO:0000313" key="2">
    <source>
        <dbReference type="Proteomes" id="UP001497535"/>
    </source>
</evidence>
<accession>A0ACB1AP38</accession>
<comment type="caution">
    <text evidence="1">The sequence shown here is derived from an EMBL/GenBank/DDBJ whole genome shotgun (WGS) entry which is preliminary data.</text>
</comment>
<reference evidence="1" key="1">
    <citation type="submission" date="2023-11" db="EMBL/GenBank/DDBJ databases">
        <authorList>
            <person name="Poullet M."/>
        </authorList>
    </citation>
    <scope>NUCLEOTIDE SEQUENCE</scope>
    <source>
        <strain evidence="1">E1834</strain>
    </source>
</reference>
<protein>
    <submittedName>
        <fullName evidence="1">Uncharacterized protein</fullName>
    </submittedName>
</protein>
<keyword evidence="2" id="KW-1185">Reference proteome</keyword>
<dbReference type="EMBL" id="CAVMJV010000090">
    <property type="protein sequence ID" value="CAK5091898.1"/>
    <property type="molecule type" value="Genomic_DNA"/>
</dbReference>
<dbReference type="Proteomes" id="UP001497535">
    <property type="component" value="Unassembled WGS sequence"/>
</dbReference>
<sequence>MILLIRQNLKLQLCSKRNYVPEYNKRKTGWILRKANGYLARHPNFFNNFIVYGFTGFMAGYWFYNSYQEKKIKKTMTEEEYIMYREKKKALNEQRMKYGTDLYIPFLTKKVENERIDEIYYKS</sequence>
<name>A0ACB1AP38_MELEN</name>
<organism evidence="1 2">
    <name type="scientific">Meloidogyne enterolobii</name>
    <name type="common">Root-knot nematode worm</name>
    <name type="synonym">Meloidogyne mayaguensis</name>
    <dbReference type="NCBI Taxonomy" id="390850"/>
    <lineage>
        <taxon>Eukaryota</taxon>
        <taxon>Metazoa</taxon>
        <taxon>Ecdysozoa</taxon>
        <taxon>Nematoda</taxon>
        <taxon>Chromadorea</taxon>
        <taxon>Rhabditida</taxon>
        <taxon>Tylenchina</taxon>
        <taxon>Tylenchomorpha</taxon>
        <taxon>Tylenchoidea</taxon>
        <taxon>Meloidogynidae</taxon>
        <taxon>Meloidogyninae</taxon>
        <taxon>Meloidogyne</taxon>
    </lineage>
</organism>
<gene>
    <name evidence="1" type="ORF">MENTE1834_LOCUS39764</name>
</gene>
<evidence type="ECO:0000313" key="1">
    <source>
        <dbReference type="EMBL" id="CAK5091898.1"/>
    </source>
</evidence>